<proteinExistence type="predicted"/>
<sequence>MSEIDLNKDEIIIPKEYDPEYCKQALLSHGSQVEKASSLDVYTIYEKNTLAFESIHITNSKFKASSGYGISGYVLNKDKVEASAGDLKLHNLETSTNSQDFYDSFNGPSGVDSTISLTGPEIVITISHPKQSAYAYKHTFHGRIAANGETKAMISDFEEFVDVYSSNPYNFLYNPKILSIEETSSTILFPVEQIGTLPSTISVFGRSFDKNHFSVDDANKYMSVKAVSDDAKYSNQGSHRQLHNKNLKAIEIASVSGIMPNTISKTTMQTKKNCTVYIQVQILDPSCKPEKRECLIQAKDDPYQRLVYCKSECLGQTKPGISTFLFKIICLDCTQSEVSHPTTYFAGALSTCLDSEEMPSLVRSAPKNLTAMVDTDREKINEIICKNLVAVHLELAQDISKKLNKPINVFTIKDTSNMTGDTVDVNGKKFRILKDSSGDCYFTSATFEKTFIGVYKSCQTFIDYCDNKKLSINGDNVFIF</sequence>
<organism evidence="3 4">
    <name type="scientific">Groundnut yellow spot virus</name>
    <dbReference type="NCBI Taxonomy" id="345030"/>
    <lineage>
        <taxon>Viruses</taxon>
        <taxon>Riboviria</taxon>
        <taxon>Orthornavirae</taxon>
        <taxon>Negarnaviricota</taxon>
        <taxon>Polyploviricotina</taxon>
        <taxon>Bunyaviricetes</taxon>
        <taxon>Elliovirales</taxon>
        <taxon>Tospoviridae</taxon>
        <taxon>Orthotospovirus</taxon>
        <taxon>Orthotospovirus arachiflavamaculae</taxon>
    </lineage>
</organism>
<name>G8CXT9_9VIRU</name>
<evidence type="ECO:0000313" key="3">
    <source>
        <dbReference type="EMBL" id="AEK28763.1"/>
    </source>
</evidence>
<dbReference type="EMBL" id="HQ402596">
    <property type="protein sequence ID" value="AEK28763.1"/>
    <property type="molecule type" value="Genomic_RNA"/>
</dbReference>
<dbReference type="InterPro" id="IPR053928">
    <property type="entry name" value="NS-S_N_bunyaviral"/>
</dbReference>
<dbReference type="GeneID" id="40525403"/>
<dbReference type="RefSeq" id="YP_009665191.1">
    <property type="nucleotide sequence ID" value="NC_043210.1"/>
</dbReference>
<accession>G8CXT9</accession>
<dbReference type="InterPro" id="IPR004915">
    <property type="entry name" value="NS-S_bunyaviral"/>
</dbReference>
<dbReference type="PIRSF" id="PIRSF003958">
    <property type="entry name" value="NS-S_TospoV"/>
    <property type="match status" value="1"/>
</dbReference>
<dbReference type="Pfam" id="PF23017">
    <property type="entry name" value="WIV_2"/>
    <property type="match status" value="1"/>
</dbReference>
<dbReference type="InterPro" id="IPR053929">
    <property type="entry name" value="NS-S_WIV_bunyaviral"/>
</dbReference>
<gene>
    <name evidence="3" type="primary">NSs</name>
</gene>
<dbReference type="KEGG" id="vg:40525403"/>
<protein>
    <submittedName>
        <fullName evidence="3">Nonstructural protein</fullName>
    </submittedName>
</protein>
<dbReference type="Pfam" id="PF03231">
    <property type="entry name" value="Tospov_NS-S_N"/>
    <property type="match status" value="1"/>
</dbReference>
<feature type="domain" description="Nonstructural protein NS-S WIV" evidence="2">
    <location>
        <begin position="388"/>
        <end position="449"/>
    </location>
</feature>
<evidence type="ECO:0000259" key="2">
    <source>
        <dbReference type="Pfam" id="PF23017"/>
    </source>
</evidence>
<evidence type="ECO:0000313" key="4">
    <source>
        <dbReference type="Proteomes" id="UP000275441"/>
    </source>
</evidence>
<evidence type="ECO:0000259" key="1">
    <source>
        <dbReference type="Pfam" id="PF03231"/>
    </source>
</evidence>
<feature type="domain" description="Nonstructural protein NS-S N-terminal bunyaviral" evidence="1">
    <location>
        <begin position="19"/>
        <end position="386"/>
    </location>
</feature>
<dbReference type="Proteomes" id="UP000275441">
    <property type="component" value="Segment S"/>
</dbReference>
<reference evidence="3 4" key="1">
    <citation type="submission" date="2010-10" db="EMBL/GenBank/DDBJ databases">
        <title>Complete sequence of Groundnut yellow spot virus isolate SP-C S RNA.</title>
        <authorList>
            <person name="Yin Y.-Y."/>
            <person name="Dong J.-H."/>
            <person name="Zhang Z.-K."/>
        </authorList>
    </citation>
    <scope>NUCLEOTIDE SEQUENCE [LARGE SCALE GENOMIC DNA]</scope>
    <source>
        <strain evidence="3">SP-C</strain>
    </source>
</reference>
<keyword evidence="4" id="KW-1185">Reference proteome</keyword>